<accession>A0AAF0K3D4</accession>
<dbReference type="Gene3D" id="3.40.50.300">
    <property type="entry name" value="P-loop containing nucleotide triphosphate hydrolases"/>
    <property type="match status" value="1"/>
</dbReference>
<evidence type="ECO:0000313" key="3">
    <source>
        <dbReference type="Proteomes" id="UP001179858"/>
    </source>
</evidence>
<name>A0AAF0K3D4_LATSK</name>
<proteinExistence type="predicted"/>
<sequence length="502" mass="58590">MKYYVREYVRARNVKPGYINNSGTFIILTTDNWDDYGYETTFYIDCFKEGVYNELGLIRILEKDSTETRYKIPKEFESLELGYISLGYNKLFYESLIDVFGKDVGMEILKDLNDISVGALENNPNFNIEHPGIQASFFRSSDARYLYEEVLNVYFENQKSTDRDYEFTFKFEVNKNSYTSIEVDFSKHRLLPNRLFALIGKNGVGKTRFLNQLSECLYDSSKPRNKNRFIINNEFEIPTYQKIIAISFSVFDTFFKGGSGVQNDPEKENEIDRNVTTKANYTYIGLHKVDETVFSIEEVSNTNIQTFEKLKKMNRAERFVELLNKSRILHSRVSFQDMNESFFYNYYSSGQNIFISMLGRLLSEIEDGSLVFLDEPELYLHPNAIASLMKIFLEILKEYQSYAILCTHSPILVQEMPSRYVRNLALIEKDLVQTQVSIETFGANVSDITKDIYDVTESESLYKTTLKELSKTLSEEEIEAIFENRLSFKARMFLSSLYIQED</sequence>
<dbReference type="Pfam" id="PF13304">
    <property type="entry name" value="AAA_21"/>
    <property type="match status" value="1"/>
</dbReference>
<dbReference type="EMBL" id="CP122959">
    <property type="protein sequence ID" value="WGI18379.1"/>
    <property type="molecule type" value="Genomic_DNA"/>
</dbReference>
<dbReference type="RefSeq" id="WP_280102570.1">
    <property type="nucleotide sequence ID" value="NZ_CP122959.1"/>
</dbReference>
<dbReference type="InterPro" id="IPR051396">
    <property type="entry name" value="Bact_Antivir_Def_Nuclease"/>
</dbReference>
<dbReference type="PANTHER" id="PTHR43581">
    <property type="entry name" value="ATP/GTP PHOSPHATASE"/>
    <property type="match status" value="1"/>
</dbReference>
<reference evidence="2" key="1">
    <citation type="submission" date="2023-04" db="EMBL/GenBank/DDBJ databases">
        <title>Novel strain of Lactilactobacillus sakei and use thereof.</title>
        <authorList>
            <person name="Kim S.Y."/>
        </authorList>
    </citation>
    <scope>NUCLEOTIDE SEQUENCE</scope>
    <source>
        <strain evidence="2">HUP1</strain>
    </source>
</reference>
<dbReference type="Proteomes" id="UP001179858">
    <property type="component" value="Chromosome"/>
</dbReference>
<dbReference type="SUPFAM" id="SSF52540">
    <property type="entry name" value="P-loop containing nucleoside triphosphate hydrolases"/>
    <property type="match status" value="1"/>
</dbReference>
<evidence type="ECO:0000313" key="2">
    <source>
        <dbReference type="EMBL" id="WGI18379.1"/>
    </source>
</evidence>
<dbReference type="AlphaFoldDB" id="A0AAF0K3D4"/>
<dbReference type="InterPro" id="IPR003959">
    <property type="entry name" value="ATPase_AAA_core"/>
</dbReference>
<protein>
    <submittedName>
        <fullName evidence="2">AAA family ATPase</fullName>
    </submittedName>
</protein>
<feature type="domain" description="ATPase AAA-type core" evidence="1">
    <location>
        <begin position="347"/>
        <end position="413"/>
    </location>
</feature>
<dbReference type="InterPro" id="IPR027417">
    <property type="entry name" value="P-loop_NTPase"/>
</dbReference>
<evidence type="ECO:0000259" key="1">
    <source>
        <dbReference type="Pfam" id="PF13304"/>
    </source>
</evidence>
<gene>
    <name evidence="2" type="ORF">QBD03_06355</name>
</gene>
<dbReference type="PANTHER" id="PTHR43581:SF2">
    <property type="entry name" value="EXCINUCLEASE ATPASE SUBUNIT"/>
    <property type="match status" value="1"/>
</dbReference>
<organism evidence="2 3">
    <name type="scientific">Latilactobacillus sakei</name>
    <name type="common">Lactobacillus sakei</name>
    <dbReference type="NCBI Taxonomy" id="1599"/>
    <lineage>
        <taxon>Bacteria</taxon>
        <taxon>Bacillati</taxon>
        <taxon>Bacillota</taxon>
        <taxon>Bacilli</taxon>
        <taxon>Lactobacillales</taxon>
        <taxon>Lactobacillaceae</taxon>
        <taxon>Latilactobacillus</taxon>
    </lineage>
</organism>